<feature type="chain" id="PRO_5023347902" description="Arginine biosynthesis bifunctional protein ArgJ beta chain" evidence="8">
    <location>
        <begin position="193"/>
        <end position="400"/>
    </location>
</feature>
<feature type="binding site" evidence="8">
    <location>
        <position position="193"/>
    </location>
    <ligand>
        <name>substrate</name>
    </ligand>
</feature>
<keyword evidence="7 8" id="KW-0012">Acyltransferase</keyword>
<dbReference type="NCBIfam" id="NF003802">
    <property type="entry name" value="PRK05388.1"/>
    <property type="match status" value="1"/>
</dbReference>
<dbReference type="PANTHER" id="PTHR23100">
    <property type="entry name" value="ARGININE BIOSYNTHESIS BIFUNCTIONAL PROTEIN ARGJ"/>
    <property type="match status" value="1"/>
</dbReference>
<dbReference type="FunFam" id="3.10.20.340:FF:000003">
    <property type="entry name" value="Arginine biosynthesis bifunctional protein ArgJ"/>
    <property type="match status" value="1"/>
</dbReference>
<feature type="site" description="Involved in the stabilization of negative charge on the oxyanion by the formation of the oxyanion hole" evidence="8">
    <location>
        <position position="122"/>
    </location>
</feature>
<dbReference type="InterPro" id="IPR042195">
    <property type="entry name" value="ArgJ_beta_C"/>
</dbReference>
<comment type="catalytic activity">
    <reaction evidence="8">
        <text>N(2)-acetyl-L-ornithine + L-glutamate = N-acetyl-L-glutamate + L-ornithine</text>
        <dbReference type="Rhea" id="RHEA:15349"/>
        <dbReference type="ChEBI" id="CHEBI:29985"/>
        <dbReference type="ChEBI" id="CHEBI:44337"/>
        <dbReference type="ChEBI" id="CHEBI:46911"/>
        <dbReference type="ChEBI" id="CHEBI:57805"/>
        <dbReference type="EC" id="2.3.1.35"/>
    </reaction>
</comment>
<dbReference type="eggNOG" id="COG1364">
    <property type="taxonomic scope" value="Bacteria"/>
</dbReference>
<comment type="subunit">
    <text evidence="3 8">Heterotetramer of two alpha and two beta chains.</text>
</comment>
<dbReference type="NCBIfam" id="TIGR00120">
    <property type="entry name" value="ArgJ"/>
    <property type="match status" value="1"/>
</dbReference>
<evidence type="ECO:0000256" key="2">
    <source>
        <dbReference type="ARBA" id="ARBA00006774"/>
    </source>
</evidence>
<dbReference type="SUPFAM" id="SSF56266">
    <property type="entry name" value="DmpA/ArgJ-like"/>
    <property type="match status" value="1"/>
</dbReference>
<accession>A0A086ZJH3</accession>
<feature type="site" description="Cleavage; by autolysis" evidence="8">
    <location>
        <begin position="192"/>
        <end position="193"/>
    </location>
</feature>
<dbReference type="GO" id="GO:0005737">
    <property type="term" value="C:cytoplasm"/>
    <property type="evidence" value="ECO:0007669"/>
    <property type="project" value="UniProtKB-SubCell"/>
</dbReference>
<evidence type="ECO:0000313" key="9">
    <source>
        <dbReference type="EMBL" id="KFI46673.1"/>
    </source>
</evidence>
<dbReference type="RefSeq" id="WP_033520213.1">
    <property type="nucleotide sequence ID" value="NZ_JDUS01000001.1"/>
</dbReference>
<evidence type="ECO:0000256" key="5">
    <source>
        <dbReference type="ARBA" id="ARBA00022679"/>
    </source>
</evidence>
<feature type="binding site" evidence="8">
    <location>
        <position position="273"/>
    </location>
    <ligand>
        <name>substrate</name>
    </ligand>
</feature>
<comment type="pathway">
    <text evidence="8">Amino-acid biosynthesis; L-arginine biosynthesis; L-ornithine and N-acetyl-L-glutamate from L-glutamate and N(2)-acetyl-L-ornithine (cyclic): step 1/1.</text>
</comment>
<dbReference type="STRING" id="1437606.BBOH_0145"/>
<keyword evidence="8" id="KW-0055">Arginine biosynthesis</keyword>
<dbReference type="EC" id="2.3.1.35" evidence="8"/>
<evidence type="ECO:0000256" key="6">
    <source>
        <dbReference type="ARBA" id="ARBA00022813"/>
    </source>
</evidence>
<dbReference type="UniPathway" id="UPA00068">
    <property type="reaction ID" value="UER00106"/>
</dbReference>
<comment type="similarity">
    <text evidence="2 8">Belongs to the ArgJ family.</text>
</comment>
<dbReference type="OrthoDB" id="9804242at2"/>
<feature type="binding site" evidence="8">
    <location>
        <position position="160"/>
    </location>
    <ligand>
        <name>substrate</name>
    </ligand>
</feature>
<organism evidence="9 10">
    <name type="scientific">Bifidobacterium bohemicum DSM 22767</name>
    <dbReference type="NCBI Taxonomy" id="1437606"/>
    <lineage>
        <taxon>Bacteria</taxon>
        <taxon>Bacillati</taxon>
        <taxon>Actinomycetota</taxon>
        <taxon>Actinomycetes</taxon>
        <taxon>Bifidobacteriales</taxon>
        <taxon>Bifidobacteriaceae</taxon>
        <taxon>Bifidobacterium</taxon>
    </lineage>
</organism>
<dbReference type="InterPro" id="IPR016117">
    <property type="entry name" value="ArgJ-like_dom_sf"/>
</dbReference>
<dbReference type="EC" id="2.3.1.1" evidence="8"/>
<dbReference type="PANTHER" id="PTHR23100:SF0">
    <property type="entry name" value="ARGININE BIOSYNTHESIS BIFUNCTIONAL PROTEIN ARGJ, MITOCHONDRIAL"/>
    <property type="match status" value="1"/>
</dbReference>
<protein>
    <recommendedName>
        <fullName evidence="8">Arginine biosynthesis bifunctional protein ArgJ</fullName>
    </recommendedName>
    <domain>
        <recommendedName>
            <fullName evidence="8">Glutamate N-acetyltransferase</fullName>
            <ecNumber evidence="8">2.3.1.35</ecNumber>
        </recommendedName>
        <alternativeName>
            <fullName evidence="8">Ornithine acetyltransferase</fullName>
            <shortName evidence="8">OATase</shortName>
        </alternativeName>
        <alternativeName>
            <fullName evidence="8">Ornithine transacetylase</fullName>
        </alternativeName>
    </domain>
    <domain>
        <recommendedName>
            <fullName evidence="8">Amino-acid acetyltransferase</fullName>
            <ecNumber evidence="8">2.3.1.1</ecNumber>
        </recommendedName>
        <alternativeName>
            <fullName evidence="8">N-acetylglutamate synthase</fullName>
            <shortName evidence="8">AGSase</shortName>
        </alternativeName>
    </domain>
    <component>
        <recommendedName>
            <fullName evidence="8">Arginine biosynthesis bifunctional protein ArgJ alpha chain</fullName>
        </recommendedName>
    </component>
    <component>
        <recommendedName>
            <fullName evidence="8">Arginine biosynthesis bifunctional protein ArgJ beta chain</fullName>
        </recommendedName>
    </component>
</protein>
<keyword evidence="4 8" id="KW-0963">Cytoplasm</keyword>
<comment type="pathway">
    <text evidence="8">Amino-acid biosynthesis; L-arginine biosynthesis; N(2)-acetyl-L-ornithine from L-glutamate: step 1/4.</text>
</comment>
<keyword evidence="5 8" id="KW-0808">Transferase</keyword>
<comment type="subcellular location">
    <subcellularLocation>
        <location evidence="1 8">Cytoplasm</location>
    </subcellularLocation>
</comment>
<feature type="binding site" evidence="8">
    <location>
        <position position="400"/>
    </location>
    <ligand>
        <name>substrate</name>
    </ligand>
</feature>
<reference evidence="9 10" key="1">
    <citation type="submission" date="2014-03" db="EMBL/GenBank/DDBJ databases">
        <title>Genomics of Bifidobacteria.</title>
        <authorList>
            <person name="Ventura M."/>
            <person name="Milani C."/>
            <person name="Lugli G.A."/>
        </authorList>
    </citation>
    <scope>NUCLEOTIDE SEQUENCE [LARGE SCALE GENOMIC DNA]</scope>
    <source>
        <strain evidence="9 10">DSM 22767</strain>
    </source>
</reference>
<evidence type="ECO:0000256" key="1">
    <source>
        <dbReference type="ARBA" id="ARBA00004496"/>
    </source>
</evidence>
<dbReference type="GO" id="GO:0004042">
    <property type="term" value="F:L-glutamate N-acetyltransferase activity"/>
    <property type="evidence" value="ECO:0007669"/>
    <property type="project" value="UniProtKB-UniRule"/>
</dbReference>
<dbReference type="EMBL" id="JGYP01000001">
    <property type="protein sequence ID" value="KFI46673.1"/>
    <property type="molecule type" value="Genomic_DNA"/>
</dbReference>
<sequence length="400" mass="41067">MSVTFATGFSAAGVHAGISANTQRPDLALVVNHGPLDAAAGVFTANRFCAAPVQWTRDVVRDGHIKAVVLNSGGANACTGQAGLKQSEATAVKVAQTLTGDMQRGDDAAVVPIEEVAVCSTGLIGELLPLEHVLNGVELAASALGSDDQAGTDAANAILTTDTKPKTVRLSGSGYRVGGMVKGSGMIAPQLATMLCVITTDAVVDVEQLQSALTSAVSQSFNRIDVDGCMSTNDTVLLLASGASGVTPESDRFADLVRQACSDLARQIIGDGEGSTHDIVVTVSGADAEDAALACARAVAGSNLLKCAIYGNDPNWGRIVSSLGTVPVHVAAYEPTDVTVDINGVRVCEHGGAGVDRSEVKMDARQVDIHIDLHHGTAAATVLTNDLTHDYVHINADYES</sequence>
<dbReference type="AlphaFoldDB" id="A0A086ZJH3"/>
<dbReference type="Gene3D" id="3.10.20.340">
    <property type="entry name" value="ArgJ beta chain, C-terminal domain"/>
    <property type="match status" value="1"/>
</dbReference>
<gene>
    <name evidence="8" type="primary">argJ</name>
    <name evidence="9" type="ORF">BBOH_0145</name>
</gene>
<feature type="chain" id="PRO_5023347903" description="Arginine biosynthesis bifunctional protein ArgJ alpha chain" evidence="8">
    <location>
        <begin position="1"/>
        <end position="192"/>
    </location>
</feature>
<dbReference type="Gene3D" id="3.60.70.12">
    <property type="entry name" value="L-amino peptidase D-ALA esterase/amidase"/>
    <property type="match status" value="1"/>
</dbReference>
<comment type="caution">
    <text evidence="9">The sequence shown here is derived from an EMBL/GenBank/DDBJ whole genome shotgun (WGS) entry which is preliminary data.</text>
</comment>
<dbReference type="GO" id="GO:0004358">
    <property type="term" value="F:L-glutamate N-acetyltransferase activity, acting on acetyl-L-ornithine as donor"/>
    <property type="evidence" value="ECO:0007669"/>
    <property type="project" value="UniProtKB-UniRule"/>
</dbReference>
<evidence type="ECO:0000256" key="8">
    <source>
        <dbReference type="HAMAP-Rule" id="MF_01106"/>
    </source>
</evidence>
<feature type="site" description="Involved in the stabilization of negative charge on the oxyanion by the formation of the oxyanion hole" evidence="8">
    <location>
        <position position="121"/>
    </location>
</feature>
<feature type="binding site" evidence="8">
    <location>
        <position position="182"/>
    </location>
    <ligand>
        <name>substrate</name>
    </ligand>
</feature>
<keyword evidence="8" id="KW-0028">Amino-acid biosynthesis</keyword>
<dbReference type="GO" id="GO:0006592">
    <property type="term" value="P:ornithine biosynthetic process"/>
    <property type="evidence" value="ECO:0007669"/>
    <property type="project" value="TreeGrafter"/>
</dbReference>
<dbReference type="Proteomes" id="UP000029096">
    <property type="component" value="Unassembled WGS sequence"/>
</dbReference>
<keyword evidence="6 8" id="KW-0068">Autocatalytic cleavage</keyword>
<dbReference type="GO" id="GO:0006526">
    <property type="term" value="P:L-arginine biosynthetic process"/>
    <property type="evidence" value="ECO:0007669"/>
    <property type="project" value="UniProtKB-UniRule"/>
</dbReference>
<evidence type="ECO:0000256" key="4">
    <source>
        <dbReference type="ARBA" id="ARBA00022490"/>
    </source>
</evidence>
<dbReference type="InterPro" id="IPR002813">
    <property type="entry name" value="Arg_biosynth_ArgJ"/>
</dbReference>
<dbReference type="Pfam" id="PF01960">
    <property type="entry name" value="ArgJ"/>
    <property type="match status" value="1"/>
</dbReference>
<keyword evidence="10" id="KW-1185">Reference proteome</keyword>
<evidence type="ECO:0000256" key="7">
    <source>
        <dbReference type="ARBA" id="ARBA00023315"/>
    </source>
</evidence>
<keyword evidence="8" id="KW-0511">Multifunctional enzyme</keyword>
<evidence type="ECO:0000313" key="10">
    <source>
        <dbReference type="Proteomes" id="UP000029096"/>
    </source>
</evidence>
<feature type="binding site" evidence="8">
    <location>
        <position position="395"/>
    </location>
    <ligand>
        <name>substrate</name>
    </ligand>
</feature>
<name>A0A086ZJH3_9BIFI</name>
<evidence type="ECO:0000256" key="3">
    <source>
        <dbReference type="ARBA" id="ARBA00011475"/>
    </source>
</evidence>
<proteinExistence type="inferred from homology"/>
<dbReference type="HAMAP" id="MF_01106">
    <property type="entry name" value="ArgJ"/>
    <property type="match status" value="1"/>
</dbReference>
<dbReference type="CDD" id="cd02152">
    <property type="entry name" value="OAT"/>
    <property type="match status" value="1"/>
</dbReference>
<comment type="catalytic activity">
    <reaction evidence="8">
        <text>L-glutamate + acetyl-CoA = N-acetyl-L-glutamate + CoA + H(+)</text>
        <dbReference type="Rhea" id="RHEA:24292"/>
        <dbReference type="ChEBI" id="CHEBI:15378"/>
        <dbReference type="ChEBI" id="CHEBI:29985"/>
        <dbReference type="ChEBI" id="CHEBI:44337"/>
        <dbReference type="ChEBI" id="CHEBI:57287"/>
        <dbReference type="ChEBI" id="CHEBI:57288"/>
        <dbReference type="EC" id="2.3.1.1"/>
    </reaction>
</comment>
<feature type="active site" description="Nucleophile" evidence="8">
    <location>
        <position position="193"/>
    </location>
</feature>
<comment type="function">
    <text evidence="8">Catalyzes two activities which are involved in the cyclic version of arginine biosynthesis: the synthesis of N-acetylglutamate from glutamate and acetyl-CoA as the acetyl donor, and of ornithine by transacetylation between N(2)-acetylornithine and glutamate.</text>
</comment>